<keyword evidence="7" id="KW-1185">Reference proteome</keyword>
<proteinExistence type="predicted"/>
<keyword evidence="2" id="KW-0677">Repeat</keyword>
<dbReference type="Pfam" id="PF23106">
    <property type="entry name" value="EGF_Teneurin"/>
    <property type="match status" value="1"/>
</dbReference>
<feature type="non-terminal residue" evidence="6">
    <location>
        <position position="1"/>
    </location>
</feature>
<evidence type="ECO:0000313" key="6">
    <source>
        <dbReference type="EMBL" id="VDI29281.1"/>
    </source>
</evidence>
<dbReference type="PROSITE" id="PS00022">
    <property type="entry name" value="EGF_1"/>
    <property type="match status" value="2"/>
</dbReference>
<dbReference type="InterPro" id="IPR051022">
    <property type="entry name" value="Notch_Cell-Fate_Det"/>
</dbReference>
<keyword evidence="3 4" id="KW-1015">Disulfide bond</keyword>
<dbReference type="OrthoDB" id="6160924at2759"/>
<feature type="disulfide bond" evidence="4">
    <location>
        <begin position="47"/>
        <end position="56"/>
    </location>
</feature>
<name>A0A8B6E5E4_MYTGA</name>
<feature type="disulfide bond" evidence="4">
    <location>
        <begin position="119"/>
        <end position="128"/>
    </location>
</feature>
<keyword evidence="1 4" id="KW-0245">EGF-like domain</keyword>
<organism evidence="6 7">
    <name type="scientific">Mytilus galloprovincialis</name>
    <name type="common">Mediterranean mussel</name>
    <dbReference type="NCBI Taxonomy" id="29158"/>
    <lineage>
        <taxon>Eukaryota</taxon>
        <taxon>Metazoa</taxon>
        <taxon>Spiralia</taxon>
        <taxon>Lophotrochozoa</taxon>
        <taxon>Mollusca</taxon>
        <taxon>Bivalvia</taxon>
        <taxon>Autobranchia</taxon>
        <taxon>Pteriomorphia</taxon>
        <taxon>Mytilida</taxon>
        <taxon>Mytiloidea</taxon>
        <taxon>Mytilidae</taxon>
        <taxon>Mytilinae</taxon>
        <taxon>Mytilus</taxon>
    </lineage>
</organism>
<dbReference type="EMBL" id="UYJE01004582">
    <property type="protein sequence ID" value="VDI29281.1"/>
    <property type="molecule type" value="Genomic_DNA"/>
</dbReference>
<dbReference type="PANTHER" id="PTHR24049">
    <property type="entry name" value="CRUMBS FAMILY MEMBER"/>
    <property type="match status" value="1"/>
</dbReference>
<comment type="caution">
    <text evidence="4">Lacks conserved residue(s) required for the propagation of feature annotation.</text>
</comment>
<dbReference type="PROSITE" id="PS50026">
    <property type="entry name" value="EGF_3"/>
    <property type="match status" value="2"/>
</dbReference>
<dbReference type="AlphaFoldDB" id="A0A8B6E5E4"/>
<evidence type="ECO:0000256" key="4">
    <source>
        <dbReference type="PROSITE-ProRule" id="PRU00076"/>
    </source>
</evidence>
<comment type="caution">
    <text evidence="6">The sequence shown here is derived from an EMBL/GenBank/DDBJ whole genome shotgun (WGS) entry which is preliminary data.</text>
</comment>
<evidence type="ECO:0000313" key="7">
    <source>
        <dbReference type="Proteomes" id="UP000596742"/>
    </source>
</evidence>
<dbReference type="Proteomes" id="UP000596742">
    <property type="component" value="Unassembled WGS sequence"/>
</dbReference>
<gene>
    <name evidence="6" type="ORF">MGAL_10B048963</name>
</gene>
<evidence type="ECO:0000256" key="1">
    <source>
        <dbReference type="ARBA" id="ARBA00022536"/>
    </source>
</evidence>
<evidence type="ECO:0000256" key="3">
    <source>
        <dbReference type="ARBA" id="ARBA00023157"/>
    </source>
</evidence>
<feature type="domain" description="EGF-like" evidence="5">
    <location>
        <begin position="93"/>
        <end position="129"/>
    </location>
</feature>
<dbReference type="PROSITE" id="PS01186">
    <property type="entry name" value="EGF_2"/>
    <property type="match status" value="2"/>
</dbReference>
<dbReference type="Pfam" id="PF00008">
    <property type="entry name" value="EGF"/>
    <property type="match status" value="1"/>
</dbReference>
<dbReference type="SMART" id="SM00181">
    <property type="entry name" value="EGF"/>
    <property type="match status" value="3"/>
</dbReference>
<reference evidence="6" key="1">
    <citation type="submission" date="2018-11" db="EMBL/GenBank/DDBJ databases">
        <authorList>
            <person name="Alioto T."/>
            <person name="Alioto T."/>
        </authorList>
    </citation>
    <scope>NUCLEOTIDE SEQUENCE</scope>
</reference>
<dbReference type="Gene3D" id="2.10.25.10">
    <property type="entry name" value="Laminin"/>
    <property type="match status" value="2"/>
</dbReference>
<sequence>MARGNEVVNVKLCVNCDSNPYTDPVSGPCDGITCSNNGTCVSGTCVCVDGFTGTRCKNAVDLCYGVACVNDGICSGGICACPLGYYGLLCEIKGDPCNPNPCMNGGTCQSVGPLILCQCPIGILTHRCT</sequence>
<evidence type="ECO:0000256" key="2">
    <source>
        <dbReference type="ARBA" id="ARBA00022737"/>
    </source>
</evidence>
<protein>
    <recommendedName>
        <fullName evidence="5">EGF-like domain-containing protein</fullName>
    </recommendedName>
</protein>
<dbReference type="SUPFAM" id="SSF57196">
    <property type="entry name" value="EGF/Laminin"/>
    <property type="match status" value="3"/>
</dbReference>
<accession>A0A8B6E5E4</accession>
<dbReference type="InterPro" id="IPR000742">
    <property type="entry name" value="EGF"/>
</dbReference>
<evidence type="ECO:0000259" key="5">
    <source>
        <dbReference type="PROSITE" id="PS50026"/>
    </source>
</evidence>
<feature type="domain" description="EGF-like" evidence="5">
    <location>
        <begin position="25"/>
        <end position="57"/>
    </location>
</feature>